<dbReference type="GO" id="GO:0006779">
    <property type="term" value="P:porphyrin-containing compound biosynthetic process"/>
    <property type="evidence" value="ECO:0007669"/>
    <property type="project" value="TreeGrafter"/>
</dbReference>
<dbReference type="PROSITE" id="PS51918">
    <property type="entry name" value="RADICAL_SAM"/>
    <property type="match status" value="1"/>
</dbReference>
<dbReference type="SFLD" id="SFLDF00310">
    <property type="entry name" value="oxygen-independent_coproporphy"/>
    <property type="match status" value="1"/>
</dbReference>
<feature type="domain" description="Radical SAM core" evidence="5">
    <location>
        <begin position="161"/>
        <end position="400"/>
    </location>
</feature>
<dbReference type="GO" id="GO:0005737">
    <property type="term" value="C:cytoplasm"/>
    <property type="evidence" value="ECO:0007669"/>
    <property type="project" value="TreeGrafter"/>
</dbReference>
<dbReference type="SFLD" id="SFLDG01065">
    <property type="entry name" value="anaerobic_coproporphyrinogen-I"/>
    <property type="match status" value="1"/>
</dbReference>
<evidence type="ECO:0000256" key="3">
    <source>
        <dbReference type="ARBA" id="ARBA00023004"/>
    </source>
</evidence>
<keyword evidence="7" id="KW-1185">Reference proteome</keyword>
<evidence type="ECO:0000256" key="1">
    <source>
        <dbReference type="ARBA" id="ARBA00022691"/>
    </source>
</evidence>
<dbReference type="InterPro" id="IPR006638">
    <property type="entry name" value="Elp3/MiaA/NifB-like_rSAM"/>
</dbReference>
<evidence type="ECO:0000313" key="6">
    <source>
        <dbReference type="EMBL" id="KHS57461.1"/>
    </source>
</evidence>
<dbReference type="PANTHER" id="PTHR13932:SF1">
    <property type="entry name" value="OXYGEN-INDEPENDENT COPROPORPHYRINOGEN-III OXIDASE-LIKE PROTEIN HEMZ"/>
    <property type="match status" value="1"/>
</dbReference>
<dbReference type="GO" id="GO:0046872">
    <property type="term" value="F:metal ion binding"/>
    <property type="evidence" value="ECO:0007669"/>
    <property type="project" value="UniProtKB-KW"/>
</dbReference>
<dbReference type="InterPro" id="IPR007197">
    <property type="entry name" value="rSAM"/>
</dbReference>
<dbReference type="InterPro" id="IPR023995">
    <property type="entry name" value="HemZ"/>
</dbReference>
<keyword evidence="4" id="KW-0411">Iron-sulfur</keyword>
<gene>
    <name evidence="6" type="ORF">QX51_08385</name>
</gene>
<dbReference type="SFLD" id="SFLDS00029">
    <property type="entry name" value="Radical_SAM"/>
    <property type="match status" value="1"/>
</dbReference>
<evidence type="ECO:0000256" key="2">
    <source>
        <dbReference type="ARBA" id="ARBA00022723"/>
    </source>
</evidence>
<keyword evidence="3" id="KW-0408">Iron</keyword>
<dbReference type="RefSeq" id="WP_039679463.1">
    <property type="nucleotide sequence ID" value="NZ_JAXECK010000033.1"/>
</dbReference>
<sequence length="490" mass="57203">MIGIVLKGHDFKYEVSELVKLFTSELRFIDERDCMMVVENTLFSHNNNIFSKTVYCENYGVIYEHVEHRSLEGLSKREEKKVIKETIKRSMFKILEKKFKITPPWGILTGIRPVKIVHSLLDDNFSDEEIREKLTRDYFISDDKIDLALDIARRERKFIYPIDENKVSLYVSIPFCPTRCYYCSFPANSLKQFGGLKPTYVAKLLEEVEGVAKLLEEQNKSIETLYIGGGTPTTLTPDEMDTLIKGLFERFDLSEIKEFTVEAGRPDTINREMLEVLKKNNVDRISINPQSMNDETLQKIGRNHSIQDIIDTFHLAREVGFDNINMDIILGLVDEDLSMVRNTLDKIKELSPESLTVHTLAVKRTSKLKENLEDYELAQYEEMVKMINLAKEYAEDMGLNPYYMYRQKHMLGNLENIGYAKEGYECIYNMQIMEEKQSNYALGAGSITKFVYPDEDRIERVENVKNVEQYIQRIDEMIKRKYEEVEKNAK</sequence>
<keyword evidence="1" id="KW-0949">S-adenosyl-L-methionine</keyword>
<dbReference type="SUPFAM" id="SSF102114">
    <property type="entry name" value="Radical SAM enzymes"/>
    <property type="match status" value="1"/>
</dbReference>
<name>A0A0B3VKZ5_9FIRM</name>
<reference evidence="6 7" key="1">
    <citation type="submission" date="2014-12" db="EMBL/GenBank/DDBJ databases">
        <title>Draft genome sequence of Terrisporobacter sp. 08-306576, isolated from the blood culture of a bacteremia patient.</title>
        <authorList>
            <person name="Lund L.C."/>
            <person name="Sydenham T.V."/>
            <person name="Hogh S.V."/>
            <person name="Skov M.N."/>
            <person name="Kemp M."/>
            <person name="Justesen U.S."/>
        </authorList>
    </citation>
    <scope>NUCLEOTIDE SEQUENCE [LARGE SCALE GENOMIC DNA]</scope>
    <source>
        <strain evidence="6 7">08-306576</strain>
    </source>
</reference>
<dbReference type="InterPro" id="IPR013785">
    <property type="entry name" value="Aldolase_TIM"/>
</dbReference>
<accession>A0A0B3VKZ5</accession>
<dbReference type="OrthoDB" id="9808022at2"/>
<dbReference type="EMBL" id="JWHR01000075">
    <property type="protein sequence ID" value="KHS57461.1"/>
    <property type="molecule type" value="Genomic_DNA"/>
</dbReference>
<evidence type="ECO:0000259" key="5">
    <source>
        <dbReference type="PROSITE" id="PS51918"/>
    </source>
</evidence>
<evidence type="ECO:0000313" key="7">
    <source>
        <dbReference type="Proteomes" id="UP000031189"/>
    </source>
</evidence>
<dbReference type="GO" id="GO:0051539">
    <property type="term" value="F:4 iron, 4 sulfur cluster binding"/>
    <property type="evidence" value="ECO:0007669"/>
    <property type="project" value="TreeGrafter"/>
</dbReference>
<evidence type="ECO:0000256" key="4">
    <source>
        <dbReference type="ARBA" id="ARBA00023014"/>
    </source>
</evidence>
<dbReference type="InterPro" id="IPR058240">
    <property type="entry name" value="rSAM_sf"/>
</dbReference>
<organism evidence="6 7">
    <name type="scientific">Terrisporobacter othiniensis</name>
    <dbReference type="NCBI Taxonomy" id="1577792"/>
    <lineage>
        <taxon>Bacteria</taxon>
        <taxon>Bacillati</taxon>
        <taxon>Bacillota</taxon>
        <taxon>Clostridia</taxon>
        <taxon>Peptostreptococcales</taxon>
        <taxon>Peptostreptococcaceae</taxon>
        <taxon>Terrisporobacter</taxon>
    </lineage>
</organism>
<proteinExistence type="predicted"/>
<dbReference type="SMART" id="SM00729">
    <property type="entry name" value="Elp3"/>
    <property type="match status" value="1"/>
</dbReference>
<dbReference type="AlphaFoldDB" id="A0A0B3VKZ5"/>
<dbReference type="SFLD" id="SFLDG01082">
    <property type="entry name" value="B12-binding_domain_containing"/>
    <property type="match status" value="1"/>
</dbReference>
<dbReference type="STRING" id="1577792.QX51_08385"/>
<dbReference type="NCBIfam" id="TIGR03994">
    <property type="entry name" value="rSAM_HemZ"/>
    <property type="match status" value="1"/>
</dbReference>
<keyword evidence="2" id="KW-0479">Metal-binding</keyword>
<dbReference type="Proteomes" id="UP000031189">
    <property type="component" value="Unassembled WGS sequence"/>
</dbReference>
<dbReference type="GO" id="GO:0003824">
    <property type="term" value="F:catalytic activity"/>
    <property type="evidence" value="ECO:0007669"/>
    <property type="project" value="InterPro"/>
</dbReference>
<dbReference type="PANTHER" id="PTHR13932">
    <property type="entry name" value="COPROPORPHYRINIGEN III OXIDASE"/>
    <property type="match status" value="1"/>
</dbReference>
<dbReference type="Gene3D" id="3.20.20.70">
    <property type="entry name" value="Aldolase class I"/>
    <property type="match status" value="1"/>
</dbReference>
<protein>
    <submittedName>
        <fullName evidence="6">Coproporphyrinogen III oxidase</fullName>
    </submittedName>
</protein>
<dbReference type="InterPro" id="IPR034505">
    <property type="entry name" value="Coproporphyrinogen-III_oxidase"/>
</dbReference>
<comment type="caution">
    <text evidence="6">The sequence shown here is derived from an EMBL/GenBank/DDBJ whole genome shotgun (WGS) entry which is preliminary data.</text>
</comment>
<dbReference type="Pfam" id="PF04055">
    <property type="entry name" value="Radical_SAM"/>
    <property type="match status" value="1"/>
</dbReference>
<dbReference type="CDD" id="cd01335">
    <property type="entry name" value="Radical_SAM"/>
    <property type="match status" value="1"/>
</dbReference>